<evidence type="ECO:0000256" key="1">
    <source>
        <dbReference type="SAM" id="Phobius"/>
    </source>
</evidence>
<protein>
    <submittedName>
        <fullName evidence="2">Uncharacterized protein</fullName>
    </submittedName>
</protein>
<keyword evidence="3" id="KW-1185">Reference proteome</keyword>
<organism evidence="2 3">
    <name type="scientific">Pseudoalteromonas caenipelagi</name>
    <dbReference type="NCBI Taxonomy" id="2726988"/>
    <lineage>
        <taxon>Bacteria</taxon>
        <taxon>Pseudomonadati</taxon>
        <taxon>Pseudomonadota</taxon>
        <taxon>Gammaproteobacteria</taxon>
        <taxon>Alteromonadales</taxon>
        <taxon>Pseudoalteromonadaceae</taxon>
        <taxon>Pseudoalteromonas</taxon>
    </lineage>
</organism>
<evidence type="ECO:0000313" key="2">
    <source>
        <dbReference type="EMBL" id="NOU52263.1"/>
    </source>
</evidence>
<reference evidence="2 3" key="1">
    <citation type="submission" date="2020-04" db="EMBL/GenBank/DDBJ databases">
        <title>Pseudoalteromonas caenipelagi sp. nov., isolated from a tidal flat.</title>
        <authorList>
            <person name="Park S."/>
            <person name="Yoon J.-H."/>
        </authorList>
    </citation>
    <scope>NUCLEOTIDE SEQUENCE [LARGE SCALE GENOMIC DNA]</scope>
    <source>
        <strain evidence="2 3">JBTF-M23</strain>
    </source>
</reference>
<feature type="transmembrane region" description="Helical" evidence="1">
    <location>
        <begin position="41"/>
        <end position="62"/>
    </location>
</feature>
<dbReference type="AlphaFoldDB" id="A0A849VIF9"/>
<name>A0A849VIF9_9GAMM</name>
<dbReference type="RefSeq" id="WP_171627322.1">
    <property type="nucleotide sequence ID" value="NZ_JABBPG010000008.1"/>
</dbReference>
<sequence length="239" mass="27604">MDKQYEALPKELDKLVQESYEKFSKRATNYSPLHKLSRRSAATASIFVLISASYLIAGLSLFKSTPIGDLKKLGDIVIFDLGNKALVVSIATSFVTFSIYLWLKKWQNSKKEQGSTTYPIQFYQSYFLIISTGISSLLFFEWQQLMPVFFAAGLIIFILSYSINRKFGYTRAWSRNRLYAEKVRLIDARYKSGMIFRDKAHEDLLKLLEQYEEQTHQDTVNDYISYGNSALNTLKGLRK</sequence>
<dbReference type="EMBL" id="JABBPG010000008">
    <property type="protein sequence ID" value="NOU52263.1"/>
    <property type="molecule type" value="Genomic_DNA"/>
</dbReference>
<evidence type="ECO:0000313" key="3">
    <source>
        <dbReference type="Proteomes" id="UP000586305"/>
    </source>
</evidence>
<keyword evidence="1" id="KW-0812">Transmembrane</keyword>
<feature type="transmembrane region" description="Helical" evidence="1">
    <location>
        <begin position="123"/>
        <end position="140"/>
    </location>
</feature>
<proteinExistence type="predicted"/>
<keyword evidence="1" id="KW-1133">Transmembrane helix</keyword>
<feature type="transmembrane region" description="Helical" evidence="1">
    <location>
        <begin position="146"/>
        <end position="163"/>
    </location>
</feature>
<feature type="transmembrane region" description="Helical" evidence="1">
    <location>
        <begin position="82"/>
        <end position="103"/>
    </location>
</feature>
<keyword evidence="1" id="KW-0472">Membrane</keyword>
<dbReference type="Proteomes" id="UP000586305">
    <property type="component" value="Unassembled WGS sequence"/>
</dbReference>
<comment type="caution">
    <text evidence="2">The sequence shown here is derived from an EMBL/GenBank/DDBJ whole genome shotgun (WGS) entry which is preliminary data.</text>
</comment>
<accession>A0A849VIF9</accession>
<gene>
    <name evidence="2" type="ORF">HG263_17170</name>
</gene>